<comment type="caution">
    <text evidence="1">The sequence shown here is derived from an EMBL/GenBank/DDBJ whole genome shotgun (WGS) entry which is preliminary data.</text>
</comment>
<accession>A0ABQ4Z585</accession>
<dbReference type="CDD" id="cd09272">
    <property type="entry name" value="RNase_HI_RT_Ty1"/>
    <property type="match status" value="1"/>
</dbReference>
<dbReference type="PANTHER" id="PTHR11439:SF512">
    <property type="entry name" value="RNA-DIRECTED DNA POLYMERASE"/>
    <property type="match status" value="1"/>
</dbReference>
<sequence>MFAKSFPEAEYRAMNTVTFKVIWIHKILSEPNIKISLPVPKHCDNNFAIQIAANPEFHEKTKHFKIKLFFLREKVSTGVVKTLKVKSANNVADIFTKVHVSKKTDAERQRAEDTKDWDVDSIYRSCLMQAVLEDEINQEFGNYYRKMYCNEPNDEYYEMAINQFDSSELRLRNESLINARIGKEAQCGCELTNVSDPSELDHRICLLRVLTHKANCFVAKGDMKSAHKAPELLKKVAQLLAILCALATDFDPLVGALSACQWSCFCHHLTLGSNLSSMYYSQLKEMYHASDPDAILHSLAPNLHDGDLKDFVIEYFKALPPHTIIGITILKDKYFGMLEMLLGESFMRFKNGAQYMMVSCFKSNGGPLVVLMPCLTEHCPSLVRGTGQHRRCPWGTKTIIDKIAPGFQMLSDYISLSFIPHGEYTEQDRLSFFAWKKNLDERVGNLLR</sequence>
<dbReference type="EMBL" id="BQNB010010966">
    <property type="protein sequence ID" value="GJS84337.1"/>
    <property type="molecule type" value="Genomic_DNA"/>
</dbReference>
<reference evidence="1" key="2">
    <citation type="submission" date="2022-01" db="EMBL/GenBank/DDBJ databases">
        <authorList>
            <person name="Yamashiro T."/>
            <person name="Shiraishi A."/>
            <person name="Satake H."/>
            <person name="Nakayama K."/>
        </authorList>
    </citation>
    <scope>NUCLEOTIDE SEQUENCE</scope>
</reference>
<name>A0ABQ4Z585_9ASTR</name>
<proteinExistence type="predicted"/>
<dbReference type="Proteomes" id="UP001151760">
    <property type="component" value="Unassembled WGS sequence"/>
</dbReference>
<keyword evidence="2" id="KW-1185">Reference proteome</keyword>
<organism evidence="1 2">
    <name type="scientific">Tanacetum coccineum</name>
    <dbReference type="NCBI Taxonomy" id="301880"/>
    <lineage>
        <taxon>Eukaryota</taxon>
        <taxon>Viridiplantae</taxon>
        <taxon>Streptophyta</taxon>
        <taxon>Embryophyta</taxon>
        <taxon>Tracheophyta</taxon>
        <taxon>Spermatophyta</taxon>
        <taxon>Magnoliopsida</taxon>
        <taxon>eudicotyledons</taxon>
        <taxon>Gunneridae</taxon>
        <taxon>Pentapetalae</taxon>
        <taxon>asterids</taxon>
        <taxon>campanulids</taxon>
        <taxon>Asterales</taxon>
        <taxon>Asteraceae</taxon>
        <taxon>Asteroideae</taxon>
        <taxon>Anthemideae</taxon>
        <taxon>Anthemidinae</taxon>
        <taxon>Tanacetum</taxon>
    </lineage>
</organism>
<reference evidence="1" key="1">
    <citation type="journal article" date="2022" name="Int. J. Mol. Sci.">
        <title>Draft Genome of Tanacetum Coccineum: Genomic Comparison of Closely Related Tanacetum-Family Plants.</title>
        <authorList>
            <person name="Yamashiro T."/>
            <person name="Shiraishi A."/>
            <person name="Nakayama K."/>
            <person name="Satake H."/>
        </authorList>
    </citation>
    <scope>NUCLEOTIDE SEQUENCE</scope>
</reference>
<protein>
    <submittedName>
        <fullName evidence="1">Uncharacterized protein</fullName>
    </submittedName>
</protein>
<evidence type="ECO:0000313" key="2">
    <source>
        <dbReference type="Proteomes" id="UP001151760"/>
    </source>
</evidence>
<evidence type="ECO:0000313" key="1">
    <source>
        <dbReference type="EMBL" id="GJS84337.1"/>
    </source>
</evidence>
<gene>
    <name evidence="1" type="ORF">Tco_0750878</name>
</gene>
<dbReference type="PANTHER" id="PTHR11439">
    <property type="entry name" value="GAG-POL-RELATED RETROTRANSPOSON"/>
    <property type="match status" value="1"/>
</dbReference>